<comment type="caution">
    <text evidence="1">The sequence shown here is derived from an EMBL/GenBank/DDBJ whole genome shotgun (WGS) entry which is preliminary data.</text>
</comment>
<dbReference type="Proteomes" id="UP000237000">
    <property type="component" value="Unassembled WGS sequence"/>
</dbReference>
<dbReference type="EMBL" id="JXTC01000239">
    <property type="protein sequence ID" value="PON78869.1"/>
    <property type="molecule type" value="Genomic_DNA"/>
</dbReference>
<keyword evidence="2" id="KW-1185">Reference proteome</keyword>
<gene>
    <name evidence="1" type="ORF">TorRG33x02_236970</name>
</gene>
<protein>
    <submittedName>
        <fullName evidence="1">Uncharacterized protein</fullName>
    </submittedName>
</protein>
<reference evidence="2" key="1">
    <citation type="submission" date="2016-06" db="EMBL/GenBank/DDBJ databases">
        <title>Parallel loss of symbiosis genes in relatives of nitrogen-fixing non-legume Parasponia.</title>
        <authorList>
            <person name="Van Velzen R."/>
            <person name="Holmer R."/>
            <person name="Bu F."/>
            <person name="Rutten L."/>
            <person name="Van Zeijl A."/>
            <person name="Liu W."/>
            <person name="Santuari L."/>
            <person name="Cao Q."/>
            <person name="Sharma T."/>
            <person name="Shen D."/>
            <person name="Roswanjaya Y."/>
            <person name="Wardhani T."/>
            <person name="Kalhor M.S."/>
            <person name="Jansen J."/>
            <person name="Van den Hoogen J."/>
            <person name="Gungor B."/>
            <person name="Hartog M."/>
            <person name="Hontelez J."/>
            <person name="Verver J."/>
            <person name="Yang W.-C."/>
            <person name="Schijlen E."/>
            <person name="Repin R."/>
            <person name="Schilthuizen M."/>
            <person name="Schranz E."/>
            <person name="Heidstra R."/>
            <person name="Miyata K."/>
            <person name="Fedorova E."/>
            <person name="Kohlen W."/>
            <person name="Bisseling T."/>
            <person name="Smit S."/>
            <person name="Geurts R."/>
        </authorList>
    </citation>
    <scope>NUCLEOTIDE SEQUENCE [LARGE SCALE GENOMIC DNA]</scope>
    <source>
        <strain evidence="2">cv. RG33-2</strain>
    </source>
</reference>
<organism evidence="1 2">
    <name type="scientific">Trema orientale</name>
    <name type="common">Charcoal tree</name>
    <name type="synonym">Celtis orientalis</name>
    <dbReference type="NCBI Taxonomy" id="63057"/>
    <lineage>
        <taxon>Eukaryota</taxon>
        <taxon>Viridiplantae</taxon>
        <taxon>Streptophyta</taxon>
        <taxon>Embryophyta</taxon>
        <taxon>Tracheophyta</taxon>
        <taxon>Spermatophyta</taxon>
        <taxon>Magnoliopsida</taxon>
        <taxon>eudicotyledons</taxon>
        <taxon>Gunneridae</taxon>
        <taxon>Pentapetalae</taxon>
        <taxon>rosids</taxon>
        <taxon>fabids</taxon>
        <taxon>Rosales</taxon>
        <taxon>Cannabaceae</taxon>
        <taxon>Trema</taxon>
    </lineage>
</organism>
<dbReference type="AlphaFoldDB" id="A0A2P5DZZ2"/>
<accession>A0A2P5DZZ2</accession>
<proteinExistence type="predicted"/>
<feature type="non-terminal residue" evidence="1">
    <location>
        <position position="60"/>
    </location>
</feature>
<sequence length="60" mass="6992">MDRPKRRRQSAARVVPSEPLFDVSRAINIVIFNIRVPNWSDRQTLRQSIVGDMLPPVMNF</sequence>
<evidence type="ECO:0000313" key="2">
    <source>
        <dbReference type="Proteomes" id="UP000237000"/>
    </source>
</evidence>
<evidence type="ECO:0000313" key="1">
    <source>
        <dbReference type="EMBL" id="PON78869.1"/>
    </source>
</evidence>
<name>A0A2P5DZZ2_TREOI</name>
<dbReference type="InParanoid" id="A0A2P5DZZ2"/>